<evidence type="ECO:0000313" key="3">
    <source>
        <dbReference type="EMBL" id="TQE98607.1"/>
    </source>
</evidence>
<comment type="catalytic activity">
    <reaction evidence="1">
        <text>an N-(ADP-alpha-D-ribosyl)-thymidine in DNA + H2O = a thymidine in DNA + ADP-D-ribose</text>
        <dbReference type="Rhea" id="RHEA:71655"/>
        <dbReference type="Rhea" id="RHEA-COMP:13556"/>
        <dbReference type="Rhea" id="RHEA-COMP:18051"/>
        <dbReference type="ChEBI" id="CHEBI:15377"/>
        <dbReference type="ChEBI" id="CHEBI:57967"/>
        <dbReference type="ChEBI" id="CHEBI:137386"/>
        <dbReference type="ChEBI" id="CHEBI:191199"/>
    </reaction>
    <physiologicalReaction direction="left-to-right" evidence="1">
        <dbReference type="Rhea" id="RHEA:71656"/>
    </physiologicalReaction>
</comment>
<gene>
    <name evidence="3" type="ORF">FKY71_12975</name>
</gene>
<evidence type="ECO:0000256" key="1">
    <source>
        <dbReference type="ARBA" id="ARBA00035885"/>
    </source>
</evidence>
<dbReference type="SUPFAM" id="SSF52949">
    <property type="entry name" value="Macro domain-like"/>
    <property type="match status" value="1"/>
</dbReference>
<feature type="domain" description="Macro" evidence="2">
    <location>
        <begin position="1"/>
        <end position="163"/>
    </location>
</feature>
<dbReference type="AlphaFoldDB" id="A0A540VPB5"/>
<accession>A0A540VPB5</accession>
<dbReference type="Proteomes" id="UP000315400">
    <property type="component" value="Unassembled WGS sequence"/>
</dbReference>
<comment type="caution">
    <text evidence="3">The sequence shown here is derived from an EMBL/GenBank/DDBJ whole genome shotgun (WGS) entry which is preliminary data.</text>
</comment>
<dbReference type="InterPro" id="IPR043472">
    <property type="entry name" value="Macro_dom-like"/>
</dbReference>
<dbReference type="Gene3D" id="3.40.220.10">
    <property type="entry name" value="Leucine Aminopeptidase, subunit E, domain 1"/>
    <property type="match status" value="1"/>
</dbReference>
<protein>
    <submittedName>
        <fullName evidence="3">Appr-1-p processing protein</fullName>
    </submittedName>
</protein>
<proteinExistence type="predicted"/>
<dbReference type="PANTHER" id="PTHR12521">
    <property type="entry name" value="PROTEIN C6ORF130"/>
    <property type="match status" value="1"/>
</dbReference>
<dbReference type="CDD" id="cd02901">
    <property type="entry name" value="Macro_Poa1p-like"/>
    <property type="match status" value="1"/>
</dbReference>
<dbReference type="InterPro" id="IPR002589">
    <property type="entry name" value="Macro_dom"/>
</dbReference>
<dbReference type="PANTHER" id="PTHR12521:SF0">
    <property type="entry name" value="ADP-RIBOSE GLYCOHYDROLASE OARD1"/>
    <property type="match status" value="1"/>
</dbReference>
<name>A0A540VPB5_9GAMM</name>
<sequence>MITPASGDILKAQAEALVNTVNCVGVMGRGIALQFKKAYPENFKEYQQVCKAGRLVPGMMLIHDRGTFTNPRYIINFPTKKHWRGRSAIGDIESGLGALVREIRERGITSIAIPPLGCGLGGLSWEQVRPVIETAFEQLPDVQVLLYEPAGAPKPEAMVKESKAPNLTVGRAALVALMHRYLAAVMDPFVSLLEVHKLMYFLQEMGEPLKLKYIKALYGPYAGNLRHVLSRIEGHLITGYADGEDDPEKPLEIKPEALEPAETFLADHPQTQARFDRVARLIEGFETPYGMELLATVHWVATREGASSAEAAVAKTHAWNQRKQQMFPADHIRRAWTALQERGALA</sequence>
<reference evidence="3 4" key="1">
    <citation type="submission" date="2019-06" db="EMBL/GenBank/DDBJ databases">
        <title>Metagenome assembled Genome of Spiribacter salinus SL48-SHIP from the microbial mat of Salt Lake 48 (Novosibirsk region, Russia).</title>
        <authorList>
            <person name="Shipova A."/>
            <person name="Rozanov A.S."/>
            <person name="Bryanskaya A.V."/>
            <person name="Peltek S.E."/>
        </authorList>
    </citation>
    <scope>NUCLEOTIDE SEQUENCE [LARGE SCALE GENOMIC DNA]</scope>
    <source>
        <strain evidence="3">SL48-SHIP-2</strain>
    </source>
</reference>
<dbReference type="SMART" id="SM00506">
    <property type="entry name" value="A1pp"/>
    <property type="match status" value="1"/>
</dbReference>
<dbReference type="EMBL" id="VIFK01000167">
    <property type="protein sequence ID" value="TQE98607.1"/>
    <property type="molecule type" value="Genomic_DNA"/>
</dbReference>
<organism evidence="3 4">
    <name type="scientific">Spiribacter salinus</name>
    <dbReference type="NCBI Taxonomy" id="1335746"/>
    <lineage>
        <taxon>Bacteria</taxon>
        <taxon>Pseudomonadati</taxon>
        <taxon>Pseudomonadota</taxon>
        <taxon>Gammaproteobacteria</taxon>
        <taxon>Chromatiales</taxon>
        <taxon>Ectothiorhodospiraceae</taxon>
        <taxon>Spiribacter</taxon>
    </lineage>
</organism>
<dbReference type="InterPro" id="IPR050892">
    <property type="entry name" value="ADP-ribose_metab_enzymes"/>
</dbReference>
<evidence type="ECO:0000313" key="4">
    <source>
        <dbReference type="Proteomes" id="UP000315400"/>
    </source>
</evidence>
<dbReference type="Pfam" id="PF01661">
    <property type="entry name" value="Macro"/>
    <property type="match status" value="1"/>
</dbReference>
<dbReference type="PROSITE" id="PS51154">
    <property type="entry name" value="MACRO"/>
    <property type="match status" value="1"/>
</dbReference>
<dbReference type="GO" id="GO:0140291">
    <property type="term" value="P:peptidyl-glutamate ADP-deribosylation"/>
    <property type="evidence" value="ECO:0007669"/>
    <property type="project" value="TreeGrafter"/>
</dbReference>
<evidence type="ECO:0000259" key="2">
    <source>
        <dbReference type="PROSITE" id="PS51154"/>
    </source>
</evidence>